<comment type="caution">
    <text evidence="1">The sequence shown here is derived from an EMBL/GenBank/DDBJ whole genome shotgun (WGS) entry which is preliminary data.</text>
</comment>
<name>T0F8Y4_9LEPT</name>
<gene>
    <name evidence="1" type="ORF">LEP1GSC050_4089</name>
</gene>
<organism evidence="1 2">
    <name type="scientific">Leptospira broomii serovar Hurstbridge str. 5399</name>
    <dbReference type="NCBI Taxonomy" id="1049789"/>
    <lineage>
        <taxon>Bacteria</taxon>
        <taxon>Pseudomonadati</taxon>
        <taxon>Spirochaetota</taxon>
        <taxon>Spirochaetia</taxon>
        <taxon>Leptospirales</taxon>
        <taxon>Leptospiraceae</taxon>
        <taxon>Leptospira</taxon>
    </lineage>
</organism>
<dbReference type="Proteomes" id="UP000015454">
    <property type="component" value="Unassembled WGS sequence"/>
</dbReference>
<reference evidence="1" key="1">
    <citation type="submission" date="2013-05" db="EMBL/GenBank/DDBJ databases">
        <authorList>
            <person name="Harkins D.M."/>
            <person name="Durkin A.S."/>
            <person name="Brinkac L.M."/>
            <person name="Haft D.H."/>
            <person name="Selengut J.D."/>
            <person name="Sanka R."/>
            <person name="DePew J."/>
            <person name="Purushe J."/>
            <person name="Hartskeerl R.A."/>
            <person name="Ahmed A."/>
            <person name="van der Linden H."/>
            <person name="Goris M.G.A."/>
            <person name="Vinetz J.M."/>
            <person name="Sutton G.G."/>
            <person name="Nierman W.C."/>
            <person name="Fouts D.E."/>
        </authorList>
    </citation>
    <scope>NUCLEOTIDE SEQUENCE [LARGE SCALE GENOMIC DNA]</scope>
    <source>
        <strain evidence="1">5399</strain>
    </source>
</reference>
<dbReference type="AlphaFoldDB" id="T0F8Y4"/>
<dbReference type="EMBL" id="AHMO02000008">
    <property type="protein sequence ID" value="EQA43977.1"/>
    <property type="molecule type" value="Genomic_DNA"/>
</dbReference>
<evidence type="ECO:0000313" key="2">
    <source>
        <dbReference type="Proteomes" id="UP000015454"/>
    </source>
</evidence>
<accession>T0F8Y4</accession>
<proteinExistence type="predicted"/>
<protein>
    <submittedName>
        <fullName evidence="1">Uncharacterized protein</fullName>
    </submittedName>
</protein>
<evidence type="ECO:0000313" key="1">
    <source>
        <dbReference type="EMBL" id="EQA43977.1"/>
    </source>
</evidence>
<sequence>MELPYFTELQAPQGFNIRESLLELLPVAFRQDSGATENVFQCERGVPLA</sequence>
<keyword evidence="2" id="KW-1185">Reference proteome</keyword>